<evidence type="ECO:0000313" key="2">
    <source>
        <dbReference type="EMBL" id="KAA6390432.1"/>
    </source>
</evidence>
<dbReference type="EMBL" id="SNRW01003220">
    <property type="protein sequence ID" value="KAA6390432.1"/>
    <property type="molecule type" value="Genomic_DNA"/>
</dbReference>
<organism evidence="2 3">
    <name type="scientific">Streblomastix strix</name>
    <dbReference type="NCBI Taxonomy" id="222440"/>
    <lineage>
        <taxon>Eukaryota</taxon>
        <taxon>Metamonada</taxon>
        <taxon>Preaxostyla</taxon>
        <taxon>Oxymonadida</taxon>
        <taxon>Streblomastigidae</taxon>
        <taxon>Streblomastix</taxon>
    </lineage>
</organism>
<dbReference type="AlphaFoldDB" id="A0A5J4W6X1"/>
<feature type="compositionally biased region" description="Polar residues" evidence="1">
    <location>
        <begin position="46"/>
        <end position="65"/>
    </location>
</feature>
<proteinExistence type="predicted"/>
<sequence length="94" mass="10315">MHALQVSDDVPKRVNGTDAIGTSTTYSRDDHQHILNKDVTVANKPVQDTGSGVKVNASTASNGTSDYYRRNDHVHPQQLTYDGNVTVTNFIKTE</sequence>
<name>A0A5J4W6X1_9EUKA</name>
<dbReference type="Proteomes" id="UP000324800">
    <property type="component" value="Unassembled WGS sequence"/>
</dbReference>
<evidence type="ECO:0000256" key="1">
    <source>
        <dbReference type="SAM" id="MobiDB-lite"/>
    </source>
</evidence>
<comment type="caution">
    <text evidence="2">The sequence shown here is derived from an EMBL/GenBank/DDBJ whole genome shotgun (WGS) entry which is preliminary data.</text>
</comment>
<accession>A0A5J4W6X1</accession>
<evidence type="ECO:0000313" key="3">
    <source>
        <dbReference type="Proteomes" id="UP000324800"/>
    </source>
</evidence>
<protein>
    <submittedName>
        <fullName evidence="2">Uncharacterized protein</fullName>
    </submittedName>
</protein>
<reference evidence="2 3" key="1">
    <citation type="submission" date="2019-03" db="EMBL/GenBank/DDBJ databases">
        <title>Single cell metagenomics reveals metabolic interactions within the superorganism composed of flagellate Streblomastix strix and complex community of Bacteroidetes bacteria on its surface.</title>
        <authorList>
            <person name="Treitli S.C."/>
            <person name="Kolisko M."/>
            <person name="Husnik F."/>
            <person name="Keeling P."/>
            <person name="Hampl V."/>
        </authorList>
    </citation>
    <scope>NUCLEOTIDE SEQUENCE [LARGE SCALE GENOMIC DNA]</scope>
    <source>
        <strain evidence="2">ST1C</strain>
    </source>
</reference>
<gene>
    <name evidence="2" type="ORF">EZS28_014041</name>
</gene>
<feature type="region of interest" description="Disordered" evidence="1">
    <location>
        <begin position="1"/>
        <end position="25"/>
    </location>
</feature>
<feature type="region of interest" description="Disordered" evidence="1">
    <location>
        <begin position="45"/>
        <end position="70"/>
    </location>
</feature>